<evidence type="ECO:0000256" key="7">
    <source>
        <dbReference type="SAM" id="SignalP"/>
    </source>
</evidence>
<dbReference type="InterPro" id="IPR027304">
    <property type="entry name" value="Trigger_fact/SurA_dom_sf"/>
</dbReference>
<comment type="caution">
    <text evidence="9">The sequence shown here is derived from an EMBL/GenBank/DDBJ whole genome shotgun (WGS) entry which is preliminary data.</text>
</comment>
<keyword evidence="5 6" id="KW-0413">Isomerase</keyword>
<dbReference type="SUPFAM" id="SSF54534">
    <property type="entry name" value="FKBP-like"/>
    <property type="match status" value="1"/>
</dbReference>
<keyword evidence="3 7" id="KW-0732">Signal</keyword>
<evidence type="ECO:0000256" key="1">
    <source>
        <dbReference type="ARBA" id="ARBA00000971"/>
    </source>
</evidence>
<dbReference type="Gene3D" id="3.10.50.40">
    <property type="match status" value="1"/>
</dbReference>
<dbReference type="AlphaFoldDB" id="A0A9E2KA13"/>
<dbReference type="PROSITE" id="PS50198">
    <property type="entry name" value="PPIC_PPIASE_2"/>
    <property type="match status" value="1"/>
</dbReference>
<reference evidence="9" key="2">
    <citation type="submission" date="2021-04" db="EMBL/GenBank/DDBJ databases">
        <authorList>
            <person name="Gilroy R."/>
        </authorList>
    </citation>
    <scope>NUCLEOTIDE SEQUENCE</scope>
    <source>
        <strain evidence="9">B5-657</strain>
    </source>
</reference>
<dbReference type="Proteomes" id="UP000824229">
    <property type="component" value="Unassembled WGS sequence"/>
</dbReference>
<evidence type="ECO:0000259" key="8">
    <source>
        <dbReference type="PROSITE" id="PS50198"/>
    </source>
</evidence>
<reference evidence="9" key="1">
    <citation type="journal article" date="2021" name="PeerJ">
        <title>Extensive microbial diversity within the chicken gut microbiome revealed by metagenomics and culture.</title>
        <authorList>
            <person name="Gilroy R."/>
            <person name="Ravi A."/>
            <person name="Getino M."/>
            <person name="Pursley I."/>
            <person name="Horton D.L."/>
            <person name="Alikhan N.F."/>
            <person name="Baker D."/>
            <person name="Gharbi K."/>
            <person name="Hall N."/>
            <person name="Watson M."/>
            <person name="Adriaenssens E.M."/>
            <person name="Foster-Nyarko E."/>
            <person name="Jarju S."/>
            <person name="Secka A."/>
            <person name="Antonio M."/>
            <person name="Oren A."/>
            <person name="Chaudhuri R.R."/>
            <person name="La Ragione R."/>
            <person name="Hildebrand F."/>
            <person name="Pallen M.J."/>
        </authorList>
    </citation>
    <scope>NUCLEOTIDE SEQUENCE</scope>
    <source>
        <strain evidence="9">B5-657</strain>
    </source>
</reference>
<evidence type="ECO:0000256" key="4">
    <source>
        <dbReference type="ARBA" id="ARBA00023110"/>
    </source>
</evidence>
<evidence type="ECO:0000256" key="6">
    <source>
        <dbReference type="PROSITE-ProRule" id="PRU00278"/>
    </source>
</evidence>
<gene>
    <name evidence="9" type="ORF">H9872_00525</name>
</gene>
<evidence type="ECO:0000256" key="2">
    <source>
        <dbReference type="ARBA" id="ARBA00013194"/>
    </source>
</evidence>
<organism evidence="9 10">
    <name type="scientific">Candidatus Cellulosilyticum pullistercoris</name>
    <dbReference type="NCBI Taxonomy" id="2838521"/>
    <lineage>
        <taxon>Bacteria</taxon>
        <taxon>Bacillati</taxon>
        <taxon>Bacillota</taxon>
        <taxon>Clostridia</taxon>
        <taxon>Lachnospirales</taxon>
        <taxon>Cellulosilyticaceae</taxon>
        <taxon>Cellulosilyticum</taxon>
    </lineage>
</organism>
<dbReference type="EC" id="5.2.1.8" evidence="2"/>
<dbReference type="Pfam" id="PF00639">
    <property type="entry name" value="Rotamase"/>
    <property type="match status" value="1"/>
</dbReference>
<keyword evidence="4 6" id="KW-0697">Rotamase</keyword>
<accession>A0A9E2KA13</accession>
<proteinExistence type="predicted"/>
<feature type="signal peptide" evidence="7">
    <location>
        <begin position="1"/>
        <end position="22"/>
    </location>
</feature>
<feature type="domain" description="PpiC" evidence="8">
    <location>
        <begin position="177"/>
        <end position="284"/>
    </location>
</feature>
<feature type="chain" id="PRO_5038780840" description="peptidylprolyl isomerase" evidence="7">
    <location>
        <begin position="23"/>
        <end position="337"/>
    </location>
</feature>
<dbReference type="SUPFAM" id="SSF109998">
    <property type="entry name" value="Triger factor/SurA peptide-binding domain-like"/>
    <property type="match status" value="1"/>
</dbReference>
<dbReference type="PANTHER" id="PTHR47245:SF1">
    <property type="entry name" value="FOLDASE PROTEIN PRSA"/>
    <property type="match status" value="1"/>
</dbReference>
<evidence type="ECO:0000313" key="10">
    <source>
        <dbReference type="Proteomes" id="UP000824229"/>
    </source>
</evidence>
<dbReference type="EMBL" id="JAHLFQ010000010">
    <property type="protein sequence ID" value="MBU3803228.1"/>
    <property type="molecule type" value="Genomic_DNA"/>
</dbReference>
<evidence type="ECO:0000256" key="3">
    <source>
        <dbReference type="ARBA" id="ARBA00022729"/>
    </source>
</evidence>
<dbReference type="InterPro" id="IPR046357">
    <property type="entry name" value="PPIase_dom_sf"/>
</dbReference>
<name>A0A9E2KA13_9FIRM</name>
<comment type="catalytic activity">
    <reaction evidence="1">
        <text>[protein]-peptidylproline (omega=180) = [protein]-peptidylproline (omega=0)</text>
        <dbReference type="Rhea" id="RHEA:16237"/>
        <dbReference type="Rhea" id="RHEA-COMP:10747"/>
        <dbReference type="Rhea" id="RHEA-COMP:10748"/>
        <dbReference type="ChEBI" id="CHEBI:83833"/>
        <dbReference type="ChEBI" id="CHEBI:83834"/>
        <dbReference type="EC" id="5.2.1.8"/>
    </reaction>
</comment>
<dbReference type="PANTHER" id="PTHR47245">
    <property type="entry name" value="PEPTIDYLPROLYL ISOMERASE"/>
    <property type="match status" value="1"/>
</dbReference>
<dbReference type="InterPro" id="IPR000297">
    <property type="entry name" value="PPIase_PpiC"/>
</dbReference>
<dbReference type="GO" id="GO:0003755">
    <property type="term" value="F:peptidyl-prolyl cis-trans isomerase activity"/>
    <property type="evidence" value="ECO:0007669"/>
    <property type="project" value="UniProtKB-KW"/>
</dbReference>
<dbReference type="InterPro" id="IPR050245">
    <property type="entry name" value="PrsA_foldase"/>
</dbReference>
<sequence>MKSIKKVLVTCLLVSVLGFVFAGCMNKEIVVATINGETVSEGLYRIFLWSSQRGLTSLQPNFWEIDNLEGKSPEDYAKDKALKSISYCVVVEQKAKELDVKLTEEEKTKIKEAAKKAMEDNEVINKKYQIRQKDYETYYTYATQNEKVLAILGESYEPNEEEVTTKVSVIKQNNEVMDEATIIHILFNTKNELGEDLPTDKKQAVYEKAKSVLEMALAGEDMKSLASQYSEDTSVSNNLGEYTFNKGDIEESIENIAFDKANVGKVYPELIETSMGYEIIKVVSVQTESDASIKERAILEVKADFAEDELNEMCNLAEVQKTEVYENIHRMTEEVEE</sequence>
<evidence type="ECO:0000256" key="5">
    <source>
        <dbReference type="ARBA" id="ARBA00023235"/>
    </source>
</evidence>
<dbReference type="PROSITE" id="PS51257">
    <property type="entry name" value="PROKAR_LIPOPROTEIN"/>
    <property type="match status" value="1"/>
</dbReference>
<protein>
    <recommendedName>
        <fullName evidence="2">peptidylprolyl isomerase</fullName>
        <ecNumber evidence="2">5.2.1.8</ecNumber>
    </recommendedName>
</protein>
<evidence type="ECO:0000313" key="9">
    <source>
        <dbReference type="EMBL" id="MBU3803228.1"/>
    </source>
</evidence>